<gene>
    <name evidence="1" type="ORF">N0V83_009090</name>
</gene>
<name>A0A9W8Y1Y4_9PLEO</name>
<keyword evidence="2" id="KW-1185">Reference proteome</keyword>
<proteinExistence type="predicted"/>
<dbReference type="AlphaFoldDB" id="A0A9W8Y1Y4"/>
<reference evidence="1" key="1">
    <citation type="submission" date="2022-10" db="EMBL/GenBank/DDBJ databases">
        <title>Tapping the CABI collections for fungal endophytes: first genome assemblies for Collariella, Neodidymelliopsis, Ascochyta clinopodiicola, Didymella pomorum, Didymosphaeria variabile, Neocosmospora piperis and Neocucurbitaria cava.</title>
        <authorList>
            <person name="Hill R."/>
        </authorList>
    </citation>
    <scope>NUCLEOTIDE SEQUENCE</scope>
    <source>
        <strain evidence="1">IMI 356814</strain>
    </source>
</reference>
<evidence type="ECO:0000313" key="2">
    <source>
        <dbReference type="Proteomes" id="UP001140560"/>
    </source>
</evidence>
<dbReference type="Proteomes" id="UP001140560">
    <property type="component" value="Unassembled WGS sequence"/>
</dbReference>
<sequence length="76" mass="8369">MPTDYKTVTDGKSASLHRELANEIAQLRAGSGRMERNLASQEVTMVSQEKTVSELRTQIKEVNAAGKTRDGMMDEA</sequence>
<organism evidence="1 2">
    <name type="scientific">Neocucurbitaria cava</name>
    <dbReference type="NCBI Taxonomy" id="798079"/>
    <lineage>
        <taxon>Eukaryota</taxon>
        <taxon>Fungi</taxon>
        <taxon>Dikarya</taxon>
        <taxon>Ascomycota</taxon>
        <taxon>Pezizomycotina</taxon>
        <taxon>Dothideomycetes</taxon>
        <taxon>Pleosporomycetidae</taxon>
        <taxon>Pleosporales</taxon>
        <taxon>Pleosporineae</taxon>
        <taxon>Cucurbitariaceae</taxon>
        <taxon>Neocucurbitaria</taxon>
    </lineage>
</organism>
<evidence type="ECO:0000313" key="1">
    <source>
        <dbReference type="EMBL" id="KAJ4364496.1"/>
    </source>
</evidence>
<dbReference type="EMBL" id="JAPEUY010000017">
    <property type="protein sequence ID" value="KAJ4364496.1"/>
    <property type="molecule type" value="Genomic_DNA"/>
</dbReference>
<comment type="caution">
    <text evidence="1">The sequence shown here is derived from an EMBL/GenBank/DDBJ whole genome shotgun (WGS) entry which is preliminary data.</text>
</comment>
<protein>
    <submittedName>
        <fullName evidence="1">Uncharacterized protein</fullName>
    </submittedName>
</protein>
<accession>A0A9W8Y1Y4</accession>